<evidence type="ECO:0000313" key="4">
    <source>
        <dbReference type="Proteomes" id="UP000006281"/>
    </source>
</evidence>
<dbReference type="eggNOG" id="COG0537">
    <property type="taxonomic scope" value="Bacteria"/>
</dbReference>
<dbReference type="InterPro" id="IPR011146">
    <property type="entry name" value="HIT-like"/>
</dbReference>
<comment type="caution">
    <text evidence="1">Lacks conserved residue(s) required for the propagation of feature annotation.</text>
</comment>
<reference evidence="3 4" key="1">
    <citation type="journal article" date="2012" name="BMC Genomics">
        <title>Complete genome sequence of Saccharothrix espanaensis DSM 44229T and comparison to the other completely sequenced Pseudonocardiaceae.</title>
        <authorList>
            <person name="Strobel T."/>
            <person name="Al-Dilaimi A."/>
            <person name="Blom J."/>
            <person name="Gessner A."/>
            <person name="Kalinowski J."/>
            <person name="Luzhetska M."/>
            <person name="Puhler A."/>
            <person name="Szczepanowski R."/>
            <person name="Bechthold A."/>
            <person name="Ruckert C."/>
        </authorList>
    </citation>
    <scope>NUCLEOTIDE SEQUENCE [LARGE SCALE GENOMIC DNA]</scope>
    <source>
        <strain evidence="4">ATCC 51144 / DSM 44229 / JCM 9112 / NBRC 15066 / NRRL 15764</strain>
    </source>
</reference>
<name>K0KAT9_SACES</name>
<sequence>MNLEILGNTDPFLHAHVWPRYSWEPAEFVGGPVYRYPPARWGDPAHALAERHDDLRADLTAEVDRLAG</sequence>
<dbReference type="Gene3D" id="3.30.428.10">
    <property type="entry name" value="HIT-like"/>
    <property type="match status" value="1"/>
</dbReference>
<organism evidence="3 4">
    <name type="scientific">Saccharothrix espanaensis (strain ATCC 51144 / DSM 44229 / JCM 9112 / NBRC 15066 / NRRL 15764)</name>
    <dbReference type="NCBI Taxonomy" id="1179773"/>
    <lineage>
        <taxon>Bacteria</taxon>
        <taxon>Bacillati</taxon>
        <taxon>Actinomycetota</taxon>
        <taxon>Actinomycetes</taxon>
        <taxon>Pseudonocardiales</taxon>
        <taxon>Pseudonocardiaceae</taxon>
        <taxon>Saccharothrix</taxon>
    </lineage>
</organism>
<dbReference type="InterPro" id="IPR036265">
    <property type="entry name" value="HIT-like_sf"/>
</dbReference>
<accession>K0KAT9</accession>
<dbReference type="GO" id="GO:0003824">
    <property type="term" value="F:catalytic activity"/>
    <property type="evidence" value="ECO:0007669"/>
    <property type="project" value="InterPro"/>
</dbReference>
<protein>
    <recommendedName>
        <fullName evidence="2">HIT domain-containing protein</fullName>
    </recommendedName>
</protein>
<keyword evidence="4" id="KW-1185">Reference proteome</keyword>
<dbReference type="Proteomes" id="UP000006281">
    <property type="component" value="Chromosome"/>
</dbReference>
<dbReference type="EMBL" id="HE804045">
    <property type="protein sequence ID" value="CCH34612.1"/>
    <property type="molecule type" value="Genomic_DNA"/>
</dbReference>
<evidence type="ECO:0000256" key="1">
    <source>
        <dbReference type="PROSITE-ProRule" id="PRU00464"/>
    </source>
</evidence>
<dbReference type="SUPFAM" id="SSF54197">
    <property type="entry name" value="HIT-like"/>
    <property type="match status" value="1"/>
</dbReference>
<dbReference type="HOGENOM" id="CLU_2791456_0_0_11"/>
<gene>
    <name evidence="3" type="ordered locus">BN6_73820</name>
</gene>
<dbReference type="STRING" id="1179773.BN6_73820"/>
<evidence type="ECO:0000259" key="2">
    <source>
        <dbReference type="PROSITE" id="PS51084"/>
    </source>
</evidence>
<proteinExistence type="predicted"/>
<dbReference type="RefSeq" id="WP_015104722.1">
    <property type="nucleotide sequence ID" value="NC_019673.1"/>
</dbReference>
<evidence type="ECO:0000313" key="3">
    <source>
        <dbReference type="EMBL" id="CCH34612.1"/>
    </source>
</evidence>
<dbReference type="AlphaFoldDB" id="K0KAT9"/>
<dbReference type="PROSITE" id="PS51084">
    <property type="entry name" value="HIT_2"/>
    <property type="match status" value="1"/>
</dbReference>
<feature type="domain" description="HIT" evidence="2">
    <location>
        <begin position="1"/>
        <end position="28"/>
    </location>
</feature>
<dbReference type="PATRIC" id="fig|1179773.3.peg.7460"/>
<dbReference type="KEGG" id="sesp:BN6_73820"/>